<dbReference type="GeneID" id="54482111"/>
<feature type="compositionally biased region" description="Polar residues" evidence="2">
    <location>
        <begin position="98"/>
        <end position="107"/>
    </location>
</feature>
<keyword evidence="4" id="KW-1185">Reference proteome</keyword>
<dbReference type="GO" id="GO:0005737">
    <property type="term" value="C:cytoplasm"/>
    <property type="evidence" value="ECO:0007669"/>
    <property type="project" value="TreeGrafter"/>
</dbReference>
<feature type="region of interest" description="Disordered" evidence="2">
    <location>
        <begin position="385"/>
        <end position="506"/>
    </location>
</feature>
<dbReference type="AlphaFoldDB" id="A0A6A6W8W2"/>
<dbReference type="EMBL" id="ML996571">
    <property type="protein sequence ID" value="KAF2758639.1"/>
    <property type="molecule type" value="Genomic_DNA"/>
</dbReference>
<feature type="compositionally biased region" description="Basic and acidic residues" evidence="2">
    <location>
        <begin position="482"/>
        <end position="499"/>
    </location>
</feature>
<feature type="compositionally biased region" description="Basic and acidic residues" evidence="2">
    <location>
        <begin position="1"/>
        <end position="15"/>
    </location>
</feature>
<organism evidence="3 4">
    <name type="scientific">Pseudovirgaria hyperparasitica</name>
    <dbReference type="NCBI Taxonomy" id="470096"/>
    <lineage>
        <taxon>Eukaryota</taxon>
        <taxon>Fungi</taxon>
        <taxon>Dikarya</taxon>
        <taxon>Ascomycota</taxon>
        <taxon>Pezizomycotina</taxon>
        <taxon>Dothideomycetes</taxon>
        <taxon>Dothideomycetes incertae sedis</taxon>
        <taxon>Acrospermales</taxon>
        <taxon>Acrospermaceae</taxon>
        <taxon>Pseudovirgaria</taxon>
    </lineage>
</organism>
<feature type="region of interest" description="Disordered" evidence="2">
    <location>
        <begin position="330"/>
        <end position="351"/>
    </location>
</feature>
<accession>A0A6A6W8W2</accession>
<feature type="compositionally biased region" description="Low complexity" evidence="2">
    <location>
        <begin position="240"/>
        <end position="253"/>
    </location>
</feature>
<sequence>MSSEVMLEKAAKDGTFDPNDWPPVLETVLARLDHIFHHEFPRPFTVTLEAQHVLPAIHTPVKQNQTSSQDSQTADKENAPPSTPPSRPPVPPFSRPTQDLTPTSSPTLAGDATSHTYPPELISLHNNIRTSLKQNFPKFPPHTIQRLAELIVSPKAHYRFLPPYLRALDRVVSVSSPTTIFPLPQATLPSNHNLVNGGASMAASSSASFGSDESLGGALLTPIPWLRPERPQDEGSARMSSSNSSQNELISESTEMVDGPNGTGRIETVTVSNGVLTTTTSHSGTLTVPSNAPRSITQMSTESLRDTGAITQGELLRQEQEAGVVPVSQTHTGASHSQPHAHPQPRSILPSNAMSQQDLDETTSDMSAVPSVETDVVVAGATHDSEMATDEQRDERPHARGPEQIGMEDMGPQRDRSGSHLDIAAAVGRTLTSPGRSSVSPDVKRDVAENKDEEMADAELGHGEGGQDAEEGTVLTDVDGNTDEKLDKMDAQGEGKGAEGVDTSAQ</sequence>
<dbReference type="GO" id="GO:0019888">
    <property type="term" value="F:protein phosphatase regulator activity"/>
    <property type="evidence" value="ECO:0007669"/>
    <property type="project" value="InterPro"/>
</dbReference>
<dbReference type="PANTHER" id="PTHR16487">
    <property type="entry name" value="PPP4R2-RELATED PROTEIN"/>
    <property type="match status" value="1"/>
</dbReference>
<feature type="region of interest" description="Disordered" evidence="2">
    <location>
        <begin position="1"/>
        <end position="22"/>
    </location>
</feature>
<evidence type="ECO:0000313" key="3">
    <source>
        <dbReference type="EMBL" id="KAF2758639.1"/>
    </source>
</evidence>
<feature type="compositionally biased region" description="Polar residues" evidence="2">
    <location>
        <begin position="430"/>
        <end position="440"/>
    </location>
</feature>
<feature type="region of interest" description="Disordered" evidence="2">
    <location>
        <begin position="223"/>
        <end position="265"/>
    </location>
</feature>
<dbReference type="Proteomes" id="UP000799437">
    <property type="component" value="Unassembled WGS sequence"/>
</dbReference>
<evidence type="ECO:0000313" key="4">
    <source>
        <dbReference type="Proteomes" id="UP000799437"/>
    </source>
</evidence>
<feature type="compositionally biased region" description="Polar residues" evidence="2">
    <location>
        <begin position="61"/>
        <end position="72"/>
    </location>
</feature>
<evidence type="ECO:0008006" key="5">
    <source>
        <dbReference type="Google" id="ProtNLM"/>
    </source>
</evidence>
<feature type="compositionally biased region" description="Basic and acidic residues" evidence="2">
    <location>
        <begin position="227"/>
        <end position="236"/>
    </location>
</feature>
<dbReference type="GO" id="GO:0030289">
    <property type="term" value="C:protein phosphatase 4 complex"/>
    <property type="evidence" value="ECO:0007669"/>
    <property type="project" value="InterPro"/>
</dbReference>
<feature type="compositionally biased region" description="Basic and acidic residues" evidence="2">
    <location>
        <begin position="385"/>
        <end position="401"/>
    </location>
</feature>
<protein>
    <recommendedName>
        <fullName evidence="5">Protein phosphatase 4 core regulatory subunit R2</fullName>
    </recommendedName>
</protein>
<dbReference type="OrthoDB" id="341898at2759"/>
<dbReference type="PANTHER" id="PTHR16487:SF0">
    <property type="entry name" value="PROTEIN PHOSPHATASE 4 REGULATORY SUBUNIT 2-RELATED"/>
    <property type="match status" value="1"/>
</dbReference>
<proteinExistence type="inferred from homology"/>
<name>A0A6A6W8W2_9PEZI</name>
<feature type="compositionally biased region" description="Pro residues" evidence="2">
    <location>
        <begin position="81"/>
        <end position="94"/>
    </location>
</feature>
<dbReference type="RefSeq" id="XP_033601090.1">
    <property type="nucleotide sequence ID" value="XM_033741057.1"/>
</dbReference>
<evidence type="ECO:0000256" key="1">
    <source>
        <dbReference type="ARBA" id="ARBA00009207"/>
    </source>
</evidence>
<gene>
    <name evidence="3" type="ORF">EJ05DRAFT_360226</name>
</gene>
<dbReference type="InterPro" id="IPR015267">
    <property type="entry name" value="PPP4R2"/>
</dbReference>
<dbReference type="GO" id="GO:0005634">
    <property type="term" value="C:nucleus"/>
    <property type="evidence" value="ECO:0007669"/>
    <property type="project" value="TreeGrafter"/>
</dbReference>
<comment type="similarity">
    <text evidence="1">Belongs to the PPP4R2 family.</text>
</comment>
<evidence type="ECO:0000256" key="2">
    <source>
        <dbReference type="SAM" id="MobiDB-lite"/>
    </source>
</evidence>
<feature type="region of interest" description="Disordered" evidence="2">
    <location>
        <begin position="59"/>
        <end position="118"/>
    </location>
</feature>
<reference evidence="3" key="1">
    <citation type="journal article" date="2020" name="Stud. Mycol.">
        <title>101 Dothideomycetes genomes: a test case for predicting lifestyles and emergence of pathogens.</title>
        <authorList>
            <person name="Haridas S."/>
            <person name="Albert R."/>
            <person name="Binder M."/>
            <person name="Bloem J."/>
            <person name="Labutti K."/>
            <person name="Salamov A."/>
            <person name="Andreopoulos B."/>
            <person name="Baker S."/>
            <person name="Barry K."/>
            <person name="Bills G."/>
            <person name="Bluhm B."/>
            <person name="Cannon C."/>
            <person name="Castanera R."/>
            <person name="Culley D."/>
            <person name="Daum C."/>
            <person name="Ezra D."/>
            <person name="Gonzalez J."/>
            <person name="Henrissat B."/>
            <person name="Kuo A."/>
            <person name="Liang C."/>
            <person name="Lipzen A."/>
            <person name="Lutzoni F."/>
            <person name="Magnuson J."/>
            <person name="Mondo S."/>
            <person name="Nolan M."/>
            <person name="Ohm R."/>
            <person name="Pangilinan J."/>
            <person name="Park H.-J."/>
            <person name="Ramirez L."/>
            <person name="Alfaro M."/>
            <person name="Sun H."/>
            <person name="Tritt A."/>
            <person name="Yoshinaga Y."/>
            <person name="Zwiers L.-H."/>
            <person name="Turgeon B."/>
            <person name="Goodwin S."/>
            <person name="Spatafora J."/>
            <person name="Crous P."/>
            <person name="Grigoriev I."/>
        </authorList>
    </citation>
    <scope>NUCLEOTIDE SEQUENCE</scope>
    <source>
        <strain evidence="3">CBS 121739</strain>
    </source>
</reference>